<evidence type="ECO:0000256" key="6">
    <source>
        <dbReference type="ARBA" id="ARBA00048348"/>
    </source>
</evidence>
<keyword evidence="9" id="KW-1185">Reference proteome</keyword>
<dbReference type="Gene3D" id="3.40.1050.10">
    <property type="entry name" value="Carbonic anhydrase"/>
    <property type="match status" value="1"/>
</dbReference>
<dbReference type="EC" id="4.2.1.1" evidence="2"/>
<dbReference type="STRING" id="43928.SAMN05443636_3050"/>
<evidence type="ECO:0000313" key="8">
    <source>
        <dbReference type="EMBL" id="SHH63461.1"/>
    </source>
</evidence>
<protein>
    <recommendedName>
        <fullName evidence="2">carbonic anhydrase</fullName>
        <ecNumber evidence="2">4.2.1.1</ecNumber>
    </recommendedName>
</protein>
<feature type="binding site" evidence="7">
    <location>
        <position position="99"/>
    </location>
    <ligand>
        <name>Zn(2+)</name>
        <dbReference type="ChEBI" id="CHEBI:29105"/>
    </ligand>
</feature>
<sequence length="229" mass="24751">MNRTIVDLLADNAEHARAFAGRFDEVQDGQYPEAVTVCCSDSRVLQDQIFGNETPGRLFTCGNIGNRVVQRTDAREVVSGDVLYPLAHAGTRTAVVVGHTGCGAVTATYDALAGGLAADSEPPGIEHCIDLLAPHIEPGVDLLPEGLDDAEAVNHLVEYNVDRQVDELLGSDDVPDDTDVVGVVYDFQDVYGGERGEVHLINVDGERDPTALRAEHEVVDDRIARLWTY</sequence>
<keyword evidence="3 7" id="KW-0479">Metal-binding</keyword>
<dbReference type="AlphaFoldDB" id="A0A1M5UKH5"/>
<dbReference type="Pfam" id="PF00484">
    <property type="entry name" value="Pro_CA"/>
    <property type="match status" value="1"/>
</dbReference>
<dbReference type="PANTHER" id="PTHR11002:SF76">
    <property type="entry name" value="CARBONIC ANHYDRASE"/>
    <property type="match status" value="1"/>
</dbReference>
<dbReference type="PANTHER" id="PTHR11002">
    <property type="entry name" value="CARBONIC ANHYDRASE"/>
    <property type="match status" value="1"/>
</dbReference>
<evidence type="ECO:0000313" key="9">
    <source>
        <dbReference type="Proteomes" id="UP000184357"/>
    </source>
</evidence>
<dbReference type="EMBL" id="FQWV01000011">
    <property type="protein sequence ID" value="SHH63461.1"/>
    <property type="molecule type" value="Genomic_DNA"/>
</dbReference>
<comment type="catalytic activity">
    <reaction evidence="6">
        <text>hydrogencarbonate + H(+) = CO2 + H2O</text>
        <dbReference type="Rhea" id="RHEA:10748"/>
        <dbReference type="ChEBI" id="CHEBI:15377"/>
        <dbReference type="ChEBI" id="CHEBI:15378"/>
        <dbReference type="ChEBI" id="CHEBI:16526"/>
        <dbReference type="ChEBI" id="CHEBI:17544"/>
        <dbReference type="EC" id="4.2.1.1"/>
    </reaction>
</comment>
<feature type="binding site" evidence="7">
    <location>
        <position position="39"/>
    </location>
    <ligand>
        <name>Zn(2+)</name>
        <dbReference type="ChEBI" id="CHEBI:29105"/>
    </ligand>
</feature>
<dbReference type="InterPro" id="IPR001765">
    <property type="entry name" value="Carbonic_anhydrase"/>
</dbReference>
<dbReference type="GO" id="GO:0004089">
    <property type="term" value="F:carbonate dehydratase activity"/>
    <property type="evidence" value="ECO:0007669"/>
    <property type="project" value="UniProtKB-EC"/>
</dbReference>
<evidence type="ECO:0000256" key="1">
    <source>
        <dbReference type="ARBA" id="ARBA00006217"/>
    </source>
</evidence>
<organism evidence="8 9">
    <name type="scientific">Halobaculum gomorrense</name>
    <dbReference type="NCBI Taxonomy" id="43928"/>
    <lineage>
        <taxon>Archaea</taxon>
        <taxon>Methanobacteriati</taxon>
        <taxon>Methanobacteriota</taxon>
        <taxon>Stenosarchaea group</taxon>
        <taxon>Halobacteria</taxon>
        <taxon>Halobacteriales</taxon>
        <taxon>Haloferacaceae</taxon>
        <taxon>Halobaculum</taxon>
    </lineage>
</organism>
<evidence type="ECO:0000256" key="5">
    <source>
        <dbReference type="ARBA" id="ARBA00023239"/>
    </source>
</evidence>
<dbReference type="Proteomes" id="UP000184357">
    <property type="component" value="Unassembled WGS sequence"/>
</dbReference>
<comment type="similarity">
    <text evidence="1">Belongs to the beta-class carbonic anhydrase family.</text>
</comment>
<accession>A0A1M5UKH5</accession>
<dbReference type="SMART" id="SM00947">
    <property type="entry name" value="Pro_CA"/>
    <property type="match status" value="1"/>
</dbReference>
<keyword evidence="5" id="KW-0456">Lyase</keyword>
<reference evidence="8 9" key="1">
    <citation type="submission" date="2016-11" db="EMBL/GenBank/DDBJ databases">
        <authorList>
            <person name="Jaros S."/>
            <person name="Januszkiewicz K."/>
            <person name="Wedrychowicz H."/>
        </authorList>
    </citation>
    <scope>NUCLEOTIDE SEQUENCE [LARGE SCALE GENOMIC DNA]</scope>
    <source>
        <strain evidence="8 9">DSM 9297</strain>
    </source>
</reference>
<evidence type="ECO:0000256" key="3">
    <source>
        <dbReference type="ARBA" id="ARBA00022723"/>
    </source>
</evidence>
<evidence type="ECO:0000256" key="7">
    <source>
        <dbReference type="PIRSR" id="PIRSR601765-2"/>
    </source>
</evidence>
<feature type="binding site" evidence="7">
    <location>
        <position position="102"/>
    </location>
    <ligand>
        <name>Zn(2+)</name>
        <dbReference type="ChEBI" id="CHEBI:29105"/>
    </ligand>
</feature>
<evidence type="ECO:0000256" key="4">
    <source>
        <dbReference type="ARBA" id="ARBA00022833"/>
    </source>
</evidence>
<proteinExistence type="inferred from homology"/>
<dbReference type="SUPFAM" id="SSF53056">
    <property type="entry name" value="beta-carbonic anhydrase, cab"/>
    <property type="match status" value="1"/>
</dbReference>
<gene>
    <name evidence="8" type="ORF">SAMN05443636_3050</name>
</gene>
<dbReference type="InterPro" id="IPR036874">
    <property type="entry name" value="Carbonic_anhydrase_sf"/>
</dbReference>
<dbReference type="GO" id="GO:0008270">
    <property type="term" value="F:zinc ion binding"/>
    <property type="evidence" value="ECO:0007669"/>
    <property type="project" value="InterPro"/>
</dbReference>
<dbReference type="RefSeq" id="WP_073311131.1">
    <property type="nucleotide sequence ID" value="NZ_FQWV01000011.1"/>
</dbReference>
<dbReference type="OrthoDB" id="24878at2157"/>
<evidence type="ECO:0000256" key="2">
    <source>
        <dbReference type="ARBA" id="ARBA00012925"/>
    </source>
</evidence>
<name>A0A1M5UKH5_9EURY</name>
<comment type="cofactor">
    <cofactor evidence="7">
        <name>Zn(2+)</name>
        <dbReference type="ChEBI" id="CHEBI:29105"/>
    </cofactor>
    <text evidence="7">Binds 1 zinc ion per subunit.</text>
</comment>
<keyword evidence="4 7" id="KW-0862">Zinc</keyword>